<feature type="domain" description="CheW-like" evidence="1">
    <location>
        <begin position="148"/>
        <end position="286"/>
    </location>
</feature>
<dbReference type="InterPro" id="IPR036061">
    <property type="entry name" value="CheW-like_dom_sf"/>
</dbReference>
<sequence length="299" mass="33045">MSKLVDDAVCDYFSLLLSEPVNQQSASKNSLTLATLNIDELTRKTDEKLTRQSLEELFANSARNKQQPEYEVVQAIKSDIVVASDSQIPSEADVDTSQINTSHSASTSINEQAMIVAEVTSEKQSHTSVSQEGDLVSTQTLLERLDEEFQVLFFKVAGLTLAVPLVSLGGIINLEKLTPLIGRPKWYMGAQQHRGSQLNVVDTCAWVMPEKYTNALAEQVTYQYVVALENSQWGLSCEALVDTITVKKSEVNWRNHAGKRPWLAGVVKKQMCGILNVDALIQMLSAGLGYQDTIPEQPR</sequence>
<keyword evidence="3" id="KW-1185">Reference proteome</keyword>
<reference evidence="2" key="1">
    <citation type="submission" date="2021-05" db="EMBL/GenBank/DDBJ databases">
        <title>Molecular characterization for Shewanella algae harboring chromosomal blaOXA-55-like strains isolated from clinical and environment sample.</title>
        <authorList>
            <person name="Ohama Y."/>
            <person name="Aoki K."/>
            <person name="Harada S."/>
            <person name="Moriya K."/>
            <person name="Ishii Y."/>
            <person name="Tateda K."/>
        </authorList>
    </citation>
    <scope>NUCLEOTIDE SEQUENCE</scope>
    <source>
        <strain evidence="2">JCM 11563</strain>
    </source>
</reference>
<dbReference type="SUPFAM" id="SSF50341">
    <property type="entry name" value="CheW-like"/>
    <property type="match status" value="1"/>
</dbReference>
<dbReference type="Proteomes" id="UP000887104">
    <property type="component" value="Unassembled WGS sequence"/>
</dbReference>
<dbReference type="Gene3D" id="2.30.30.40">
    <property type="entry name" value="SH3 Domains"/>
    <property type="match status" value="1"/>
</dbReference>
<comment type="caution">
    <text evidence="2">The sequence shown here is derived from an EMBL/GenBank/DDBJ whole genome shotgun (WGS) entry which is preliminary data.</text>
</comment>
<dbReference type="SMART" id="SM00260">
    <property type="entry name" value="CheW"/>
    <property type="match status" value="1"/>
</dbReference>
<dbReference type="Pfam" id="PF01584">
    <property type="entry name" value="CheW"/>
    <property type="match status" value="1"/>
</dbReference>
<gene>
    <name evidence="2" type="primary">cheW_1</name>
    <name evidence="2" type="ORF">TUM4438_37510</name>
</gene>
<accession>A0ABQ4PPJ0</accession>
<dbReference type="InterPro" id="IPR002545">
    <property type="entry name" value="CheW-lke_dom"/>
</dbReference>
<evidence type="ECO:0000313" key="3">
    <source>
        <dbReference type="Proteomes" id="UP000887104"/>
    </source>
</evidence>
<dbReference type="InterPro" id="IPR014506">
    <property type="entry name" value="UCP020479_CheW"/>
</dbReference>
<dbReference type="EMBL" id="BPEY01000092">
    <property type="protein sequence ID" value="GIU50668.1"/>
    <property type="molecule type" value="Genomic_DNA"/>
</dbReference>
<dbReference type="PROSITE" id="PS50851">
    <property type="entry name" value="CHEW"/>
    <property type="match status" value="1"/>
</dbReference>
<protein>
    <submittedName>
        <fullName evidence="2">Chemotaxis protein CheW</fullName>
    </submittedName>
</protein>
<proteinExistence type="predicted"/>
<evidence type="ECO:0000259" key="1">
    <source>
        <dbReference type="PROSITE" id="PS50851"/>
    </source>
</evidence>
<dbReference type="PIRSF" id="PIRSF020479">
    <property type="entry name" value="UCP020479_CheW"/>
    <property type="match status" value="1"/>
</dbReference>
<dbReference type="RefSeq" id="WP_220782742.1">
    <property type="nucleotide sequence ID" value="NZ_BPEY01000092.1"/>
</dbReference>
<name>A0ABQ4PPJ0_9GAMM</name>
<evidence type="ECO:0000313" key="2">
    <source>
        <dbReference type="EMBL" id="GIU50668.1"/>
    </source>
</evidence>
<dbReference type="Gene3D" id="2.40.50.180">
    <property type="entry name" value="CheA-289, Domain 4"/>
    <property type="match status" value="1"/>
</dbReference>
<organism evidence="2 3">
    <name type="scientific">Shewanella sairae</name>
    <dbReference type="NCBI Taxonomy" id="190310"/>
    <lineage>
        <taxon>Bacteria</taxon>
        <taxon>Pseudomonadati</taxon>
        <taxon>Pseudomonadota</taxon>
        <taxon>Gammaproteobacteria</taxon>
        <taxon>Alteromonadales</taxon>
        <taxon>Shewanellaceae</taxon>
        <taxon>Shewanella</taxon>
    </lineage>
</organism>